<evidence type="ECO:0000256" key="4">
    <source>
        <dbReference type="ARBA" id="ARBA00022723"/>
    </source>
</evidence>
<evidence type="ECO:0000313" key="10">
    <source>
        <dbReference type="Proteomes" id="UP001058974"/>
    </source>
</evidence>
<evidence type="ECO:0000313" key="9">
    <source>
        <dbReference type="EMBL" id="KAI5446418.1"/>
    </source>
</evidence>
<proteinExistence type="inferred from homology"/>
<keyword evidence="5" id="KW-0863">Zinc-finger</keyword>
<accession>A0A9D5GZ56</accession>
<comment type="subcellular location">
    <subcellularLocation>
        <location evidence="1">Cytoplasm</location>
    </subcellularLocation>
</comment>
<evidence type="ECO:0000256" key="5">
    <source>
        <dbReference type="ARBA" id="ARBA00022771"/>
    </source>
</evidence>
<dbReference type="PANTHER" id="PTHR33059:SF84">
    <property type="entry name" value="FCS-LIKE ZINC FINGER 15"/>
    <property type="match status" value="1"/>
</dbReference>
<evidence type="ECO:0000256" key="2">
    <source>
        <dbReference type="ARBA" id="ARBA00009374"/>
    </source>
</evidence>
<evidence type="ECO:0000256" key="7">
    <source>
        <dbReference type="SAM" id="MobiDB-lite"/>
    </source>
</evidence>
<feature type="non-terminal residue" evidence="9">
    <location>
        <position position="182"/>
    </location>
</feature>
<gene>
    <name evidence="9" type="ORF">KIW84_014302</name>
</gene>
<dbReference type="PROSITE" id="PS51795">
    <property type="entry name" value="ZF_FLZ"/>
    <property type="match status" value="1"/>
</dbReference>
<feature type="zinc finger region" description="FLZ-type" evidence="6">
    <location>
        <begin position="96"/>
        <end position="140"/>
    </location>
</feature>
<evidence type="ECO:0000259" key="8">
    <source>
        <dbReference type="PROSITE" id="PS51795"/>
    </source>
</evidence>
<dbReference type="Pfam" id="PF04570">
    <property type="entry name" value="zf-FLZ"/>
    <property type="match status" value="1"/>
</dbReference>
<reference evidence="9 10" key="1">
    <citation type="journal article" date="2022" name="Nat. Genet.">
        <title>Improved pea reference genome and pan-genome highlight genomic features and evolutionary characteristics.</title>
        <authorList>
            <person name="Yang T."/>
            <person name="Liu R."/>
            <person name="Luo Y."/>
            <person name="Hu S."/>
            <person name="Wang D."/>
            <person name="Wang C."/>
            <person name="Pandey M.K."/>
            <person name="Ge S."/>
            <person name="Xu Q."/>
            <person name="Li N."/>
            <person name="Li G."/>
            <person name="Huang Y."/>
            <person name="Saxena R.K."/>
            <person name="Ji Y."/>
            <person name="Li M."/>
            <person name="Yan X."/>
            <person name="He Y."/>
            <person name="Liu Y."/>
            <person name="Wang X."/>
            <person name="Xiang C."/>
            <person name="Varshney R.K."/>
            <person name="Ding H."/>
            <person name="Gao S."/>
            <person name="Zong X."/>
        </authorList>
    </citation>
    <scope>NUCLEOTIDE SEQUENCE [LARGE SCALE GENOMIC DNA]</scope>
    <source>
        <strain evidence="9 10">cv. Zhongwan 6</strain>
    </source>
</reference>
<dbReference type="Gramene" id="Psat01G0430200-T1">
    <property type="protein sequence ID" value="KAI5446418.1"/>
    <property type="gene ID" value="KIW84_014302"/>
</dbReference>
<evidence type="ECO:0000256" key="6">
    <source>
        <dbReference type="PROSITE-ProRule" id="PRU01131"/>
    </source>
</evidence>
<dbReference type="GO" id="GO:0005737">
    <property type="term" value="C:cytoplasm"/>
    <property type="evidence" value="ECO:0007669"/>
    <property type="project" value="UniProtKB-SubCell"/>
</dbReference>
<keyword evidence="4" id="KW-0479">Metal-binding</keyword>
<comment type="similarity">
    <text evidence="2">Belongs to the FLZ family.</text>
</comment>
<dbReference type="GO" id="GO:0008270">
    <property type="term" value="F:zinc ion binding"/>
    <property type="evidence" value="ECO:0007669"/>
    <property type="project" value="UniProtKB-KW"/>
</dbReference>
<keyword evidence="10" id="KW-1185">Reference proteome</keyword>
<dbReference type="Proteomes" id="UP001058974">
    <property type="component" value="Chromosome 1"/>
</dbReference>
<evidence type="ECO:0000256" key="1">
    <source>
        <dbReference type="ARBA" id="ARBA00004496"/>
    </source>
</evidence>
<feature type="domain" description="FLZ-type" evidence="8">
    <location>
        <begin position="96"/>
        <end position="140"/>
    </location>
</feature>
<feature type="region of interest" description="Disordered" evidence="7">
    <location>
        <begin position="156"/>
        <end position="182"/>
    </location>
</feature>
<dbReference type="PANTHER" id="PTHR33059">
    <property type="entry name" value="FCS-LIKE ZINC FINGER 5"/>
    <property type="match status" value="1"/>
</dbReference>
<organism evidence="9 10">
    <name type="scientific">Pisum sativum</name>
    <name type="common">Garden pea</name>
    <name type="synonym">Lathyrus oleraceus</name>
    <dbReference type="NCBI Taxonomy" id="3888"/>
    <lineage>
        <taxon>Eukaryota</taxon>
        <taxon>Viridiplantae</taxon>
        <taxon>Streptophyta</taxon>
        <taxon>Embryophyta</taxon>
        <taxon>Tracheophyta</taxon>
        <taxon>Spermatophyta</taxon>
        <taxon>Magnoliopsida</taxon>
        <taxon>eudicotyledons</taxon>
        <taxon>Gunneridae</taxon>
        <taxon>Pentapetalae</taxon>
        <taxon>rosids</taxon>
        <taxon>fabids</taxon>
        <taxon>Fabales</taxon>
        <taxon>Fabaceae</taxon>
        <taxon>Papilionoideae</taxon>
        <taxon>50 kb inversion clade</taxon>
        <taxon>NPAAA clade</taxon>
        <taxon>Hologalegina</taxon>
        <taxon>IRL clade</taxon>
        <taxon>Fabeae</taxon>
        <taxon>Lathyrus</taxon>
    </lineage>
</organism>
<name>A0A9D5GZ56_PEA</name>
<dbReference type="AlphaFoldDB" id="A0A9D5GZ56"/>
<comment type="caution">
    <text evidence="9">The sequence shown here is derived from an EMBL/GenBank/DDBJ whole genome shotgun (WGS) entry which is preliminary data.</text>
</comment>
<keyword evidence="3" id="KW-0963">Cytoplasm</keyword>
<protein>
    <recommendedName>
        <fullName evidence="8">FLZ-type domain-containing protein</fullName>
    </recommendedName>
</protein>
<evidence type="ECO:0000256" key="3">
    <source>
        <dbReference type="ARBA" id="ARBA00022490"/>
    </source>
</evidence>
<dbReference type="EMBL" id="JAMSHJ010000001">
    <property type="protein sequence ID" value="KAI5446418.1"/>
    <property type="molecule type" value="Genomic_DNA"/>
</dbReference>
<sequence length="182" mass="20814">SFLSSLNICTIFSINSSSSKLYTFHSLASRNHQNNIQQQQKMVGLSVVLESQKGGIISKNNKKTPQVINKAMMLNSFHKQSPFHHESHFQEQQHTTFLKLCFLCRKRLLPGKDIYMYKGDRAFCSVECRCKQIFMDEEESNNIQSENYYFAAISSSSSSSSSSSEASYHKKEKRNQNGGNIY</sequence>
<keyword evidence="5" id="KW-0862">Zinc</keyword>
<dbReference type="InterPro" id="IPR007650">
    <property type="entry name" value="Zf-FLZ_dom"/>
</dbReference>